<name>A0A9D2HQ43_9BACT</name>
<comment type="caution">
    <text evidence="2">The sequence shown here is derived from an EMBL/GenBank/DDBJ whole genome shotgun (WGS) entry which is preliminary data.</text>
</comment>
<sequence>MSAAVFVAILLIVLFACFRLKKKKERKAKAMNTSVEWSKIELPAFARTRDEDKTLREQLASLLHRRPDLEAAFALGAPVDGLHALAAGQRWIRAVCRQNNVYAAALTAALCRLCPQGLPGDEAIFWQRSLISLLGEGEGHFLLGLSCLRLYEAFRASDEAVALDAWRQAVEHFRRSAAIDHEDGIDAAYLLARIGHDVPFTPPAALPEPLPVNGEDENRSPEVRYWNYRLAESGHIVAHVAHALDMAKAVTAGLPLDENMRSFWDEHMASHKSLWEAGRARHAAAEERLERCYAQAGEKLAALSGQAEERLQQWGAAGDADAAPRPKMPPTGPEKCRPAAARKGAPRGSFARPDKR</sequence>
<evidence type="ECO:0000313" key="3">
    <source>
        <dbReference type="Proteomes" id="UP000823821"/>
    </source>
</evidence>
<feature type="region of interest" description="Disordered" evidence="1">
    <location>
        <begin position="311"/>
        <end position="356"/>
    </location>
</feature>
<organism evidence="2 3">
    <name type="scientific">Candidatus Desulfovibrio intestinavium</name>
    <dbReference type="NCBI Taxonomy" id="2838534"/>
    <lineage>
        <taxon>Bacteria</taxon>
        <taxon>Pseudomonadati</taxon>
        <taxon>Thermodesulfobacteriota</taxon>
        <taxon>Desulfovibrionia</taxon>
        <taxon>Desulfovibrionales</taxon>
        <taxon>Desulfovibrionaceae</taxon>
        <taxon>Desulfovibrio</taxon>
    </lineage>
</organism>
<evidence type="ECO:0000313" key="2">
    <source>
        <dbReference type="EMBL" id="HJA80140.1"/>
    </source>
</evidence>
<reference evidence="2" key="1">
    <citation type="journal article" date="2021" name="PeerJ">
        <title>Extensive microbial diversity within the chicken gut microbiome revealed by metagenomics and culture.</title>
        <authorList>
            <person name="Gilroy R."/>
            <person name="Ravi A."/>
            <person name="Getino M."/>
            <person name="Pursley I."/>
            <person name="Horton D.L."/>
            <person name="Alikhan N.F."/>
            <person name="Baker D."/>
            <person name="Gharbi K."/>
            <person name="Hall N."/>
            <person name="Watson M."/>
            <person name="Adriaenssens E.M."/>
            <person name="Foster-Nyarko E."/>
            <person name="Jarju S."/>
            <person name="Secka A."/>
            <person name="Antonio M."/>
            <person name="Oren A."/>
            <person name="Chaudhuri R.R."/>
            <person name="La Ragione R."/>
            <person name="Hildebrand F."/>
            <person name="Pallen M.J."/>
        </authorList>
    </citation>
    <scope>NUCLEOTIDE SEQUENCE</scope>
    <source>
        <strain evidence="2">5032</strain>
    </source>
</reference>
<feature type="compositionally biased region" description="Low complexity" evidence="1">
    <location>
        <begin position="338"/>
        <end position="348"/>
    </location>
</feature>
<dbReference type="EMBL" id="DWZD01000054">
    <property type="protein sequence ID" value="HJA80140.1"/>
    <property type="molecule type" value="Genomic_DNA"/>
</dbReference>
<reference evidence="2" key="2">
    <citation type="submission" date="2021-04" db="EMBL/GenBank/DDBJ databases">
        <authorList>
            <person name="Gilroy R."/>
        </authorList>
    </citation>
    <scope>NUCLEOTIDE SEQUENCE</scope>
    <source>
        <strain evidence="2">5032</strain>
    </source>
</reference>
<evidence type="ECO:0000256" key="1">
    <source>
        <dbReference type="SAM" id="MobiDB-lite"/>
    </source>
</evidence>
<gene>
    <name evidence="2" type="ORF">H9784_11340</name>
</gene>
<dbReference type="AlphaFoldDB" id="A0A9D2HQ43"/>
<protein>
    <submittedName>
        <fullName evidence="2">Uncharacterized protein</fullName>
    </submittedName>
</protein>
<proteinExistence type="predicted"/>
<dbReference type="Proteomes" id="UP000823821">
    <property type="component" value="Unassembled WGS sequence"/>
</dbReference>
<accession>A0A9D2HQ43</accession>